<keyword evidence="1" id="KW-0472">Membrane</keyword>
<dbReference type="EMBL" id="GFDF01009796">
    <property type="protein sequence ID" value="JAV04288.1"/>
    <property type="molecule type" value="Transcribed_RNA"/>
</dbReference>
<dbReference type="PANTHER" id="PTHR31389:SF4">
    <property type="entry name" value="LD39211P"/>
    <property type="match status" value="1"/>
</dbReference>
<feature type="transmembrane region" description="Helical" evidence="1">
    <location>
        <begin position="6"/>
        <end position="24"/>
    </location>
</feature>
<keyword evidence="1" id="KW-0812">Transmembrane</keyword>
<sequence length="353" mass="39826">MRTKNFLIILCCVIATSLVLIILGPTGQQNQSIKDIIDGTHQQFKELKEQLRVSDEKKLDIDPKYLALLGFTQTIYNGTKTNFSIVTYALKGQAASLILLAQNMALRLPNEPLLIYDLGLSEDDSRAVSGFCNSSKCSVIPYDLTVYPSYVSDEDMHAFRPLVIKDALTRAHTVLFIENSVRVRGGSRDVRDLMRIVSMGGSGVLGWVTRQAVSARTHPKMFEYFQVTKESFLFLPMVEMDVVFFIDTPAVNEKILLPWIKCTLTPECIHPIGAQSGGCKFNKKPQYRYSGCHGYDASAFNIVLGLTFGFDEKKYSIVEQNLFYMETLEQATKILENKRRNISDTSEHPFTEE</sequence>
<dbReference type="PANTHER" id="PTHR31389">
    <property type="entry name" value="LD39211P"/>
    <property type="match status" value="1"/>
</dbReference>
<protein>
    <submittedName>
        <fullName evidence="2">Uncharacterized protein</fullName>
    </submittedName>
</protein>
<name>A0A1L8DCU3_9DIPT</name>
<keyword evidence="1" id="KW-1133">Transmembrane helix</keyword>
<proteinExistence type="predicted"/>
<accession>A0A1L8DCU3</accession>
<dbReference type="AlphaFoldDB" id="A0A1L8DCU3"/>
<organism evidence="2">
    <name type="scientific">Nyssomyia neivai</name>
    <dbReference type="NCBI Taxonomy" id="330878"/>
    <lineage>
        <taxon>Eukaryota</taxon>
        <taxon>Metazoa</taxon>
        <taxon>Ecdysozoa</taxon>
        <taxon>Arthropoda</taxon>
        <taxon>Hexapoda</taxon>
        <taxon>Insecta</taxon>
        <taxon>Pterygota</taxon>
        <taxon>Neoptera</taxon>
        <taxon>Endopterygota</taxon>
        <taxon>Diptera</taxon>
        <taxon>Nematocera</taxon>
        <taxon>Psychodoidea</taxon>
        <taxon>Psychodidae</taxon>
        <taxon>Nyssomyia</taxon>
    </lineage>
</organism>
<evidence type="ECO:0000313" key="2">
    <source>
        <dbReference type="EMBL" id="JAV04288.1"/>
    </source>
</evidence>
<reference evidence="2" key="1">
    <citation type="submission" date="2016-12" db="EMBL/GenBank/DDBJ databases">
        <title>An insight into the sialome and mialome of the sand fly, Nyssomyia neivai.</title>
        <authorList>
            <person name="Sebastian V."/>
            <person name="Goulart T.M."/>
            <person name="Oliveira W."/>
            <person name="Calvo E."/>
            <person name="Oliveira L.F."/>
            <person name="Pinto M.C."/>
            <person name="Rosselino A.M."/>
            <person name="Ribeiro J.M."/>
        </authorList>
    </citation>
    <scope>NUCLEOTIDE SEQUENCE</scope>
</reference>
<evidence type="ECO:0000256" key="1">
    <source>
        <dbReference type="SAM" id="Phobius"/>
    </source>
</evidence>